<proteinExistence type="predicted"/>
<dbReference type="RefSeq" id="WP_170160495.1">
    <property type="nucleotide sequence ID" value="NZ_MASW01000005.1"/>
</dbReference>
<evidence type="ECO:0000313" key="3">
    <source>
        <dbReference type="Proteomes" id="UP000249915"/>
    </source>
</evidence>
<dbReference type="Proteomes" id="UP000249915">
    <property type="component" value="Unassembled WGS sequence"/>
</dbReference>
<reference evidence="2 3" key="1">
    <citation type="submission" date="2016-07" db="EMBL/GenBank/DDBJ databases">
        <title>Draft genome sequence of Prauserella muralis DSM 45305, isolated from a mould-covered wall in an indoor environment.</title>
        <authorList>
            <person name="Ruckert C."/>
            <person name="Albersmeier A."/>
            <person name="Jiang C.-L."/>
            <person name="Jiang Y."/>
            <person name="Kalinowski J."/>
            <person name="Schneider O."/>
            <person name="Winkler A."/>
            <person name="Zotchev S.B."/>
        </authorList>
    </citation>
    <scope>NUCLEOTIDE SEQUENCE [LARGE SCALE GENOMIC DNA]</scope>
    <source>
        <strain evidence="2 3">DSM 45305</strain>
    </source>
</reference>
<dbReference type="EMBL" id="MASW01000005">
    <property type="protein sequence ID" value="PXY22174.1"/>
    <property type="molecule type" value="Genomic_DNA"/>
</dbReference>
<name>A0A2V4AQ78_9PSEU</name>
<comment type="caution">
    <text evidence="2">The sequence shown here is derived from an EMBL/GenBank/DDBJ whole genome shotgun (WGS) entry which is preliminary data.</text>
</comment>
<sequence length="158" mass="16865">MNYDVTICDMPDRTAFVQRQRVDADRLGDAIGSTIGSLVATAGRYGLTPAGAPEVAYLSEYSPEQPVELEVRVPVAGAERLGPGHGAPLAELSAGRCVRTVHQGPYDKIGDAYAALDKWIAVHGHHAAGPPTEVYLVGPDRTGTPEEYRTEVSIPIEQ</sequence>
<accession>A0A2V4AQ78</accession>
<dbReference type="SUPFAM" id="SSF55136">
    <property type="entry name" value="Probable bacterial effector-binding domain"/>
    <property type="match status" value="1"/>
</dbReference>
<feature type="domain" description="AraC effector-binding" evidence="1">
    <location>
        <begin position="3"/>
        <end position="157"/>
    </location>
</feature>
<keyword evidence="3" id="KW-1185">Reference proteome</keyword>
<evidence type="ECO:0000259" key="1">
    <source>
        <dbReference type="SMART" id="SM00871"/>
    </source>
</evidence>
<protein>
    <recommendedName>
        <fullName evidence="1">AraC effector-binding domain-containing protein</fullName>
    </recommendedName>
</protein>
<dbReference type="AlphaFoldDB" id="A0A2V4AQ78"/>
<evidence type="ECO:0000313" key="2">
    <source>
        <dbReference type="EMBL" id="PXY22174.1"/>
    </source>
</evidence>
<gene>
    <name evidence="2" type="ORF">BAY60_19975</name>
</gene>
<dbReference type="Gene3D" id="3.20.80.10">
    <property type="entry name" value="Regulatory factor, effector binding domain"/>
    <property type="match status" value="1"/>
</dbReference>
<dbReference type="InterPro" id="IPR010499">
    <property type="entry name" value="AraC_E-bd"/>
</dbReference>
<dbReference type="InterPro" id="IPR011256">
    <property type="entry name" value="Reg_factor_effector_dom_sf"/>
</dbReference>
<dbReference type="Pfam" id="PF06445">
    <property type="entry name" value="GyrI-like"/>
    <property type="match status" value="1"/>
</dbReference>
<dbReference type="InterPro" id="IPR029442">
    <property type="entry name" value="GyrI-like"/>
</dbReference>
<dbReference type="SMART" id="SM00871">
    <property type="entry name" value="AraC_E_bind"/>
    <property type="match status" value="1"/>
</dbReference>
<organism evidence="2 3">
    <name type="scientific">Prauserella muralis</name>
    <dbReference type="NCBI Taxonomy" id="588067"/>
    <lineage>
        <taxon>Bacteria</taxon>
        <taxon>Bacillati</taxon>
        <taxon>Actinomycetota</taxon>
        <taxon>Actinomycetes</taxon>
        <taxon>Pseudonocardiales</taxon>
        <taxon>Pseudonocardiaceae</taxon>
        <taxon>Prauserella</taxon>
    </lineage>
</organism>